<dbReference type="AlphaFoldDB" id="A0A6J6DSX9"/>
<dbReference type="EMBL" id="CAEZTO010000002">
    <property type="protein sequence ID" value="CAB4565263.1"/>
    <property type="molecule type" value="Genomic_DNA"/>
</dbReference>
<dbReference type="Pfam" id="PF11298">
    <property type="entry name" value="DUF3099"/>
    <property type="match status" value="1"/>
</dbReference>
<evidence type="ECO:0000313" key="4">
    <source>
        <dbReference type="EMBL" id="CAB4565263.1"/>
    </source>
</evidence>
<name>A0A6J6DSX9_9ZZZZ</name>
<keyword evidence="2" id="KW-1133">Transmembrane helix</keyword>
<dbReference type="EMBL" id="CAEZST010000001">
    <property type="protein sequence ID" value="CAB4538391.1"/>
    <property type="molecule type" value="Genomic_DNA"/>
</dbReference>
<evidence type="ECO:0000256" key="1">
    <source>
        <dbReference type="SAM" id="MobiDB-lite"/>
    </source>
</evidence>
<evidence type="ECO:0000256" key="2">
    <source>
        <dbReference type="SAM" id="Phobius"/>
    </source>
</evidence>
<proteinExistence type="predicted"/>
<reference evidence="4" key="1">
    <citation type="submission" date="2020-05" db="EMBL/GenBank/DDBJ databases">
        <authorList>
            <person name="Chiriac C."/>
            <person name="Salcher M."/>
            <person name="Ghai R."/>
            <person name="Kavagutti S V."/>
        </authorList>
    </citation>
    <scope>NUCLEOTIDE SEQUENCE</scope>
</reference>
<dbReference type="InterPro" id="IPR021449">
    <property type="entry name" value="DUF3099"/>
</dbReference>
<organism evidence="4">
    <name type="scientific">freshwater metagenome</name>
    <dbReference type="NCBI Taxonomy" id="449393"/>
    <lineage>
        <taxon>unclassified sequences</taxon>
        <taxon>metagenomes</taxon>
        <taxon>ecological metagenomes</taxon>
    </lineage>
</organism>
<feature type="region of interest" description="Disordered" evidence="1">
    <location>
        <begin position="69"/>
        <end position="93"/>
    </location>
</feature>
<keyword evidence="2" id="KW-0812">Transmembrane</keyword>
<protein>
    <submittedName>
        <fullName evidence="4">Unannotated protein</fullName>
    </submittedName>
</protein>
<keyword evidence="2" id="KW-0472">Membrane</keyword>
<feature type="transmembrane region" description="Helical" evidence="2">
    <location>
        <begin position="45"/>
        <end position="65"/>
    </location>
</feature>
<evidence type="ECO:0000313" key="3">
    <source>
        <dbReference type="EMBL" id="CAB4538391.1"/>
    </source>
</evidence>
<gene>
    <name evidence="3" type="ORF">UFOPK1503_00071</name>
    <name evidence="4" type="ORF">UFOPK1693_00307</name>
</gene>
<sequence>MAKRQSVTSLDLSPEQERKQRMIRYSVAMTIRTICIVLGVVTSGIWMWIFFALAIFLPYFAVVMANSQGGRSKSQSDRLAPKVTITSDEMKID</sequence>
<accession>A0A6J6DSX9</accession>